<sequence>MARCIPPRSAQVLGVIDPTGTRIYHGTWDENPYNIFKPNDDIQSDDIIEFKNKLKKKLRKECYEMYVNDLDETSNSRSGILQIPRSKITRKQMMEWCRVQKYKNYGGLDDDEMYLFIHNEDYRYDLNQVTHQIRQALNEYSSENPTDLAVKTVFDDGKLKLDTFKTNIRESMPKNNRIVKLKINKEMTEKQKRKVKRYNKSLVNKVMPYVQDFIITPEYAEQLENQRYMAHISHREQVKSLLIKYIKTLSKITVNGFTDVALYDIPWGYHNKLLLVIHADPALKFSYGKSVLEDGVYRTGGASMSYSHPTFTEDTCKTKVNSWTGMKTIQKTRLYTPIQKSGISDSYHLNFSQYIDPDYPVVDVGARLSDFLSNLLDNSLKRVVAKYPGKLLPDQVELPTVDLDGTFLPGVLPDSKDVVMLLNAEQAAQYDDYVPPSNTDQENTNSMREFKVFSLVKYLNQLDTDWEKYKKLRDYFTDKVIPLLKHN</sequence>
<reference evidence="1" key="1">
    <citation type="journal article" date="2020" name="Nature">
        <title>Giant virus diversity and host interactions through global metagenomics.</title>
        <authorList>
            <person name="Schulz F."/>
            <person name="Roux S."/>
            <person name="Paez-Espino D."/>
            <person name="Jungbluth S."/>
            <person name="Walsh D.A."/>
            <person name="Denef V.J."/>
            <person name="McMahon K.D."/>
            <person name="Konstantinidis K.T."/>
            <person name="Eloe-Fadrosh E.A."/>
            <person name="Kyrpides N.C."/>
            <person name="Woyke T."/>
        </authorList>
    </citation>
    <scope>NUCLEOTIDE SEQUENCE</scope>
    <source>
        <strain evidence="1">GVMAG-M-3300021343-4</strain>
    </source>
</reference>
<accession>A0A6C0CKA3</accession>
<name>A0A6C0CKA3_9ZZZZ</name>
<protein>
    <submittedName>
        <fullName evidence="1">Uncharacterized protein</fullName>
    </submittedName>
</protein>
<proteinExistence type="predicted"/>
<evidence type="ECO:0000313" key="1">
    <source>
        <dbReference type="EMBL" id="QHT04891.1"/>
    </source>
</evidence>
<organism evidence="1">
    <name type="scientific">viral metagenome</name>
    <dbReference type="NCBI Taxonomy" id="1070528"/>
    <lineage>
        <taxon>unclassified sequences</taxon>
        <taxon>metagenomes</taxon>
        <taxon>organismal metagenomes</taxon>
    </lineage>
</organism>
<dbReference type="EMBL" id="MN739441">
    <property type="protein sequence ID" value="QHT04891.1"/>
    <property type="molecule type" value="Genomic_DNA"/>
</dbReference>
<dbReference type="AlphaFoldDB" id="A0A6C0CKA3"/>